<dbReference type="InterPro" id="IPR002347">
    <property type="entry name" value="SDR_fam"/>
</dbReference>
<protein>
    <recommendedName>
        <fullName evidence="5">3-oxoacyl-[acyl-carrier-protein] reductase MabA</fullName>
    </recommendedName>
</protein>
<dbReference type="InterPro" id="IPR036291">
    <property type="entry name" value="NAD(P)-bd_dom_sf"/>
</dbReference>
<comment type="subcellular location">
    <subcellularLocation>
        <location evidence="1">Secreted</location>
        <location evidence="1">Cell wall</location>
    </subcellularLocation>
</comment>
<dbReference type="InterPro" id="IPR020904">
    <property type="entry name" value="Sc_DH/Rdtase_CS"/>
</dbReference>
<dbReference type="Pfam" id="PF13561">
    <property type="entry name" value="adh_short_C2"/>
    <property type="match status" value="1"/>
</dbReference>
<evidence type="ECO:0000256" key="1">
    <source>
        <dbReference type="ARBA" id="ARBA00004191"/>
    </source>
</evidence>
<accession>A0A544VRG5</accession>
<dbReference type="PRINTS" id="PR00080">
    <property type="entry name" value="SDRFAMILY"/>
</dbReference>
<dbReference type="InterPro" id="IPR050259">
    <property type="entry name" value="SDR"/>
</dbReference>
<organism evidence="7 8">
    <name type="scientific">Mycolicibacterium hodleri</name>
    <dbReference type="NCBI Taxonomy" id="49897"/>
    <lineage>
        <taxon>Bacteria</taxon>
        <taxon>Bacillati</taxon>
        <taxon>Actinomycetota</taxon>
        <taxon>Actinomycetes</taxon>
        <taxon>Mycobacteriales</taxon>
        <taxon>Mycobacteriaceae</taxon>
        <taxon>Mycolicibacterium</taxon>
    </lineage>
</organism>
<evidence type="ECO:0000256" key="2">
    <source>
        <dbReference type="ARBA" id="ARBA00006484"/>
    </source>
</evidence>
<dbReference type="GO" id="GO:0032787">
    <property type="term" value="P:monocarboxylic acid metabolic process"/>
    <property type="evidence" value="ECO:0007669"/>
    <property type="project" value="UniProtKB-ARBA"/>
</dbReference>
<dbReference type="FunFam" id="3.40.50.720:FF:000084">
    <property type="entry name" value="Short-chain dehydrogenase reductase"/>
    <property type="match status" value="1"/>
</dbReference>
<evidence type="ECO:0000256" key="4">
    <source>
        <dbReference type="ARBA" id="ARBA00023002"/>
    </source>
</evidence>
<dbReference type="Gene3D" id="3.40.50.720">
    <property type="entry name" value="NAD(P)-binding Rossmann-like Domain"/>
    <property type="match status" value="1"/>
</dbReference>
<comment type="caution">
    <text evidence="7">The sequence shown here is derived from an EMBL/GenBank/DDBJ whole genome shotgun (WGS) entry which is preliminary data.</text>
</comment>
<keyword evidence="3" id="KW-0134">Cell wall</keyword>
<dbReference type="SUPFAM" id="SSF51735">
    <property type="entry name" value="NAD(P)-binding Rossmann-fold domains"/>
    <property type="match status" value="1"/>
</dbReference>
<keyword evidence="3" id="KW-0964">Secreted</keyword>
<comment type="catalytic activity">
    <reaction evidence="6">
        <text>a (3R)-hydroxyacyl-[ACP] + NADP(+) = a 3-oxoacyl-[ACP] + NADPH + H(+)</text>
        <dbReference type="Rhea" id="RHEA:17397"/>
        <dbReference type="Rhea" id="RHEA-COMP:9916"/>
        <dbReference type="Rhea" id="RHEA-COMP:9945"/>
        <dbReference type="ChEBI" id="CHEBI:15378"/>
        <dbReference type="ChEBI" id="CHEBI:57783"/>
        <dbReference type="ChEBI" id="CHEBI:58349"/>
        <dbReference type="ChEBI" id="CHEBI:78776"/>
        <dbReference type="ChEBI" id="CHEBI:78827"/>
        <dbReference type="EC" id="1.1.1.100"/>
    </reaction>
    <physiologicalReaction direction="right-to-left" evidence="6">
        <dbReference type="Rhea" id="RHEA:17399"/>
    </physiologicalReaction>
</comment>
<gene>
    <name evidence="7" type="ORF">D8S82_31495</name>
</gene>
<comment type="similarity">
    <text evidence="2">Belongs to the short-chain dehydrogenases/reductases (SDR) family.</text>
</comment>
<reference evidence="7 8" key="1">
    <citation type="submission" date="2018-10" db="EMBL/GenBank/DDBJ databases">
        <title>Draft genome of Mycobacterium hodleri strain B.</title>
        <authorList>
            <person name="Amande T.J."/>
            <person name="Mcgenity T.J."/>
        </authorList>
    </citation>
    <scope>NUCLEOTIDE SEQUENCE [LARGE SCALE GENOMIC DNA]</scope>
    <source>
        <strain evidence="7 8">B</strain>
    </source>
</reference>
<dbReference type="Proteomes" id="UP000315759">
    <property type="component" value="Unassembled WGS sequence"/>
</dbReference>
<dbReference type="AlphaFoldDB" id="A0A544VRG5"/>
<dbReference type="EMBL" id="VIFX01000068">
    <property type="protein sequence ID" value="TQR82573.1"/>
    <property type="molecule type" value="Genomic_DNA"/>
</dbReference>
<evidence type="ECO:0000313" key="7">
    <source>
        <dbReference type="EMBL" id="TQR82573.1"/>
    </source>
</evidence>
<proteinExistence type="inferred from homology"/>
<dbReference type="PANTHER" id="PTHR42879:SF2">
    <property type="entry name" value="3-OXOACYL-[ACYL-CARRIER-PROTEIN] REDUCTASE FABG"/>
    <property type="match status" value="1"/>
</dbReference>
<evidence type="ECO:0000256" key="5">
    <source>
        <dbReference type="ARBA" id="ARBA00040781"/>
    </source>
</evidence>
<evidence type="ECO:0000256" key="3">
    <source>
        <dbReference type="ARBA" id="ARBA00022512"/>
    </source>
</evidence>
<dbReference type="PROSITE" id="PS00061">
    <property type="entry name" value="ADH_SHORT"/>
    <property type="match status" value="1"/>
</dbReference>
<keyword evidence="4" id="KW-0560">Oxidoreductase</keyword>
<sequence length="253" mass="26151">METPLRGRLALVTGAAQGIGAAIARRLAADGADVAVNDLTDGESLAEVVAATGGFPAVGDVSAPDVATLVDAIESDRGPVDVLVCNAAYMSMAPFTDDDEDDWWRVVEVNLAGTFRLIQAVLPGMRRAGGGNIVVIASEWGVVGWPEASAYSASKAGLIALVKTLGRELARENITVNAVAPGVVDTPQLLVDAASAGVSLDEMRRRYGTDIPMGRIGRPEEIASAVALLARNDIGAMVGQTLQINGGSTRCRV</sequence>
<dbReference type="PRINTS" id="PR00081">
    <property type="entry name" value="GDHRDH"/>
</dbReference>
<evidence type="ECO:0000256" key="6">
    <source>
        <dbReference type="ARBA" id="ARBA00047400"/>
    </source>
</evidence>
<dbReference type="RefSeq" id="WP_142555863.1">
    <property type="nucleotide sequence ID" value="NZ_VIFX01000068.1"/>
</dbReference>
<evidence type="ECO:0000313" key="8">
    <source>
        <dbReference type="Proteomes" id="UP000315759"/>
    </source>
</evidence>
<dbReference type="PANTHER" id="PTHR42879">
    <property type="entry name" value="3-OXOACYL-(ACYL-CARRIER-PROTEIN) REDUCTASE"/>
    <property type="match status" value="1"/>
</dbReference>
<name>A0A544VRG5_9MYCO</name>
<dbReference type="GO" id="GO:0004316">
    <property type="term" value="F:3-oxoacyl-[acyl-carrier-protein] reductase (NADPH) activity"/>
    <property type="evidence" value="ECO:0007669"/>
    <property type="project" value="UniProtKB-EC"/>
</dbReference>
<keyword evidence="8" id="KW-1185">Reference proteome</keyword>